<feature type="region of interest" description="Disordered" evidence="1">
    <location>
        <begin position="111"/>
        <end position="174"/>
    </location>
</feature>
<dbReference type="OrthoDB" id="48736at2759"/>
<organism evidence="2 3">
    <name type="scientific">Pseudo-nitzschia multistriata</name>
    <dbReference type="NCBI Taxonomy" id="183589"/>
    <lineage>
        <taxon>Eukaryota</taxon>
        <taxon>Sar</taxon>
        <taxon>Stramenopiles</taxon>
        <taxon>Ochrophyta</taxon>
        <taxon>Bacillariophyta</taxon>
        <taxon>Bacillariophyceae</taxon>
        <taxon>Bacillariophycidae</taxon>
        <taxon>Bacillariales</taxon>
        <taxon>Bacillariaceae</taxon>
        <taxon>Pseudo-nitzschia</taxon>
    </lineage>
</organism>
<evidence type="ECO:0000256" key="1">
    <source>
        <dbReference type="SAM" id="MobiDB-lite"/>
    </source>
</evidence>
<feature type="region of interest" description="Disordered" evidence="1">
    <location>
        <begin position="345"/>
        <end position="374"/>
    </location>
</feature>
<evidence type="ECO:0000313" key="2">
    <source>
        <dbReference type="EMBL" id="VEU40761.1"/>
    </source>
</evidence>
<proteinExistence type="predicted"/>
<keyword evidence="3" id="KW-1185">Reference proteome</keyword>
<name>A0A448ZFK2_9STRA</name>
<feature type="compositionally biased region" description="Polar residues" evidence="1">
    <location>
        <begin position="352"/>
        <end position="374"/>
    </location>
</feature>
<dbReference type="AlphaFoldDB" id="A0A448ZFK2"/>
<reference evidence="2 3" key="1">
    <citation type="submission" date="2019-01" db="EMBL/GenBank/DDBJ databases">
        <authorList>
            <person name="Ferrante I. M."/>
        </authorList>
    </citation>
    <scope>NUCLEOTIDE SEQUENCE [LARGE SCALE GENOMIC DNA]</scope>
    <source>
        <strain evidence="2 3">B856</strain>
    </source>
</reference>
<feature type="region of interest" description="Disordered" evidence="1">
    <location>
        <begin position="396"/>
        <end position="421"/>
    </location>
</feature>
<gene>
    <name evidence="2" type="ORF">PSNMU_V1.4_AUG-EV-PASAV3_0076610</name>
</gene>
<dbReference type="Proteomes" id="UP000291116">
    <property type="component" value="Unassembled WGS sequence"/>
</dbReference>
<accession>A0A448ZFK2</accession>
<evidence type="ECO:0000313" key="3">
    <source>
        <dbReference type="Proteomes" id="UP000291116"/>
    </source>
</evidence>
<dbReference type="EMBL" id="CAACVS010000304">
    <property type="protein sequence ID" value="VEU40761.1"/>
    <property type="molecule type" value="Genomic_DNA"/>
</dbReference>
<feature type="compositionally biased region" description="Polar residues" evidence="1">
    <location>
        <begin position="117"/>
        <end position="134"/>
    </location>
</feature>
<sequence>MEDDDGFQLNTVKRKKKNGGAVRLYLGGLPVNNDNSNGEIEQANLRKWLQEHLPDGTEVGAIELKHGSKNAKKPSSFALVECSGANGINDVIRILKQNSGCVYNGSKMTIQREQRSGNKNNNKVRQRSGNNYTGKRQFGFKNKPGGNTSSGGASLASKGWSKPASMEEEPPSEIENEWSDIWNEQEQQQELRQKPITSIDEASERIASVVSKEIAMAKTVDDKINAAIASTAATTMMTSVMASLAFGSQGTNDDEASANPITDFSSYAKEQSMQSLLDDFGEEDPDWKEKVVDEEDHVAAESSAGIPSMKGNDFATFVRGQSMAGLLEDFGEADPDWKNKIVEEESDAPATKQLSASSTPSAKGKDSNGNSNVSRLAMKGRAPIHLSIESFGFVHGAPSRKSRDRSGSPYTQPMGLLSVGDDVTEPVPTHLEFHDGLRSGVIKRMLKSAPLATSSIETTCSSLDAYDRDEEDTEPDLSSYKDFFDYCNRYLAEFRIYPSLVDAIHEGGHGYVSPLTMNFQIGSHLGRHRSVVAVEKVAQHLRSLLRANKDGKITCSVSVGTVHRDVNKRIPNKIYKEDDEDRYDKNGRI</sequence>
<protein>
    <submittedName>
        <fullName evidence="2">Uncharacterized protein</fullName>
    </submittedName>
</protein>